<evidence type="ECO:0000313" key="3">
    <source>
        <dbReference type="Proteomes" id="UP000036867"/>
    </source>
</evidence>
<accession>A0A0M0LBN1</accession>
<dbReference type="InterPro" id="IPR010982">
    <property type="entry name" value="Lambda_DNA-bd_dom_sf"/>
</dbReference>
<dbReference type="CDD" id="cd00093">
    <property type="entry name" value="HTH_XRE"/>
    <property type="match status" value="1"/>
</dbReference>
<name>A0A0M0LBN1_9BACL</name>
<dbReference type="GO" id="GO:0003677">
    <property type="term" value="F:DNA binding"/>
    <property type="evidence" value="ECO:0007669"/>
    <property type="project" value="InterPro"/>
</dbReference>
<reference evidence="3" key="1">
    <citation type="submission" date="2015-08" db="EMBL/GenBank/DDBJ databases">
        <title>Fjat-10028 dsm 16317.</title>
        <authorList>
            <person name="Liu B."/>
            <person name="Wang J."/>
            <person name="Zhu Y."/>
            <person name="Liu G."/>
            <person name="Chen Q."/>
            <person name="Chen Z."/>
            <person name="Lan J."/>
            <person name="Che J."/>
            <person name="Ge C."/>
            <person name="Shi H."/>
            <person name="Pan Z."/>
            <person name="Liu X."/>
        </authorList>
    </citation>
    <scope>NUCLEOTIDE SEQUENCE [LARGE SCALE GENOMIC DNA]</scope>
    <source>
        <strain evidence="3">DSM 16317</strain>
    </source>
</reference>
<dbReference type="Pfam" id="PF01381">
    <property type="entry name" value="HTH_3"/>
    <property type="match status" value="1"/>
</dbReference>
<dbReference type="SUPFAM" id="SSF47413">
    <property type="entry name" value="lambda repressor-like DNA-binding domains"/>
    <property type="match status" value="1"/>
</dbReference>
<protein>
    <submittedName>
        <fullName evidence="2">XRE family transcriptional regulator</fullName>
    </submittedName>
</protein>
<evidence type="ECO:0000313" key="2">
    <source>
        <dbReference type="EMBL" id="KOO48098.1"/>
    </source>
</evidence>
<comment type="caution">
    <text evidence="2">The sequence shown here is derived from an EMBL/GenBank/DDBJ whole genome shotgun (WGS) entry which is preliminary data.</text>
</comment>
<keyword evidence="3" id="KW-1185">Reference proteome</keyword>
<sequence length="70" mass="8003">MNQDFHTQLRQLRGERNISLEELSLQVCVSAEKLGRYESGEDIPSRETIFKLSNALEVPLSNLTDGLQFH</sequence>
<dbReference type="STRING" id="263475.AMD00_18950"/>
<dbReference type="SMART" id="SM00530">
    <property type="entry name" value="HTH_XRE"/>
    <property type="match status" value="1"/>
</dbReference>
<gene>
    <name evidence="2" type="ORF">AMD00_18950</name>
</gene>
<dbReference type="Proteomes" id="UP000036867">
    <property type="component" value="Unassembled WGS sequence"/>
</dbReference>
<dbReference type="AlphaFoldDB" id="A0A0M0LBN1"/>
<dbReference type="RefSeq" id="WP_053418967.1">
    <property type="nucleotide sequence ID" value="NZ_JAYWMB010000008.1"/>
</dbReference>
<organism evidence="2 3">
    <name type="scientific">Viridibacillus arvi</name>
    <dbReference type="NCBI Taxonomy" id="263475"/>
    <lineage>
        <taxon>Bacteria</taxon>
        <taxon>Bacillati</taxon>
        <taxon>Bacillota</taxon>
        <taxon>Bacilli</taxon>
        <taxon>Bacillales</taxon>
        <taxon>Caryophanaceae</taxon>
        <taxon>Viridibacillus</taxon>
    </lineage>
</organism>
<evidence type="ECO:0000259" key="1">
    <source>
        <dbReference type="PROSITE" id="PS50943"/>
    </source>
</evidence>
<dbReference type="PROSITE" id="PS50943">
    <property type="entry name" value="HTH_CROC1"/>
    <property type="match status" value="1"/>
</dbReference>
<dbReference type="EMBL" id="LILB01000008">
    <property type="protein sequence ID" value="KOO48098.1"/>
    <property type="molecule type" value="Genomic_DNA"/>
</dbReference>
<dbReference type="Gene3D" id="1.10.260.40">
    <property type="entry name" value="lambda repressor-like DNA-binding domains"/>
    <property type="match status" value="1"/>
</dbReference>
<dbReference type="InterPro" id="IPR001387">
    <property type="entry name" value="Cro/C1-type_HTH"/>
</dbReference>
<dbReference type="OrthoDB" id="2168837at2"/>
<feature type="domain" description="HTH cro/C1-type" evidence="1">
    <location>
        <begin position="9"/>
        <end position="63"/>
    </location>
</feature>
<proteinExistence type="predicted"/>